<feature type="transmembrane region" description="Helical" evidence="2">
    <location>
        <begin position="414"/>
        <end position="434"/>
    </location>
</feature>
<keyword evidence="2" id="KW-0472">Membrane</keyword>
<feature type="transmembrane region" description="Helical" evidence="2">
    <location>
        <begin position="191"/>
        <end position="211"/>
    </location>
</feature>
<feature type="transmembrane region" description="Helical" evidence="2">
    <location>
        <begin position="374"/>
        <end position="394"/>
    </location>
</feature>
<accession>A0A223P2P1</accession>
<feature type="transmembrane region" description="Helical" evidence="2">
    <location>
        <begin position="512"/>
        <end position="530"/>
    </location>
</feature>
<feature type="transmembrane region" description="Helical" evidence="2">
    <location>
        <begin position="99"/>
        <end position="116"/>
    </location>
</feature>
<dbReference type="RefSeq" id="WP_245845636.1">
    <property type="nucleotide sequence ID" value="NZ_CP022743.1"/>
</dbReference>
<feature type="transmembrane region" description="Helical" evidence="2">
    <location>
        <begin position="12"/>
        <end position="30"/>
    </location>
</feature>
<feature type="transmembrane region" description="Helical" evidence="2">
    <location>
        <begin position="223"/>
        <end position="242"/>
    </location>
</feature>
<evidence type="ECO:0000256" key="2">
    <source>
        <dbReference type="SAM" id="Phobius"/>
    </source>
</evidence>
<dbReference type="AlphaFoldDB" id="A0A223P2P1"/>
<dbReference type="PANTHER" id="PTHR38454:SF1">
    <property type="entry name" value="INTEGRAL MEMBRANE PROTEIN"/>
    <property type="match status" value="1"/>
</dbReference>
<sequence length="850" mass="94754">MNNWFKRNGIHFLVGAIFFVICFIYFTPAFQGKTLGQVDVTGAQSTQKEINDYRDKGITILWTNQIFGGMPVFQIWAPYPDNITTHVVSALKTIFPNPIDTVLLLLFGTYFLFIVLKLNPWLAAAGAFAFSFSSYNIILLVAGHSNQAFAIAFFAPLIASILLTLRGKYFTGGALTALFMAMEIRANHIQMTYYLLFALVILIGIELYHAVKAKNTQPFFKALAYLAGAGLIAVAINASLLWSTAEYAKDSYRGKSNLTQNTKEPSNGLDKTYAYQYSQGVAECFTFLIPNAYGGATYNDLLDQNSATAKVFIDKGLPADQAGTYAQQISNSFPGLFTYWGEKSSTSGPFYFGAVICFLFIFGLLIVKSRLKWWILGTVILTLLLSFGGNWPYVSDIFFNYFPLYNKFRTVESIIAVTSICFPILAFLAVQEIINSTDKQAVLKKLMLTLYIVGGIIVVLIALPTVIFSFKPANFQQGITYLTQALKGDTAMANTVANAIVADRISLERADAIRSLIFIVLTFGIVWAFIKQKLSVTLLSLALFGLIVVDMWQVDKRYLKEANFTDKQDNQVKPREVDNFISRDTDPDFRVFDATQLQNLKQDTFNPFFHKSIGGYSAARLKRYDELMDGQIMQNPPNHDVLDMLNTKYVITADKSQNVTMVSNASACGHAWFVKSVKYAKNADQEMQAISSFSPKDEAIVDQRYKSSIDEKQLNADTSGSIKLVSYNPDHLVYQSGATSSKIAVFSEIYYEKGWKMLIDGVEKPYFRADYVLRAAQIPVGNHKVEFVFHPASYYTGEKISLAGSLFLILALGGAAYAGVKKMKEEEPGKETHQPKKTEPVTKKSPAKKA</sequence>
<feature type="compositionally biased region" description="Basic and acidic residues" evidence="1">
    <location>
        <begin position="824"/>
        <end position="842"/>
    </location>
</feature>
<keyword evidence="4" id="KW-1185">Reference proteome</keyword>
<dbReference type="KEGG" id="muc:MuYL_4233"/>
<feature type="transmembrane region" description="Helical" evidence="2">
    <location>
        <begin position="149"/>
        <end position="171"/>
    </location>
</feature>
<evidence type="ECO:0008006" key="5">
    <source>
        <dbReference type="Google" id="ProtNLM"/>
    </source>
</evidence>
<dbReference type="EMBL" id="CP022743">
    <property type="protein sequence ID" value="ASU36118.1"/>
    <property type="molecule type" value="Genomic_DNA"/>
</dbReference>
<feature type="region of interest" description="Disordered" evidence="1">
    <location>
        <begin position="824"/>
        <end position="850"/>
    </location>
</feature>
<dbReference type="PANTHER" id="PTHR38454">
    <property type="entry name" value="INTEGRAL MEMBRANE PROTEIN-RELATED"/>
    <property type="match status" value="1"/>
</dbReference>
<proteinExistence type="predicted"/>
<feature type="transmembrane region" description="Helical" evidence="2">
    <location>
        <begin position="350"/>
        <end position="367"/>
    </location>
</feature>
<evidence type="ECO:0000313" key="3">
    <source>
        <dbReference type="EMBL" id="ASU36118.1"/>
    </source>
</evidence>
<name>A0A223P2P1_9SPHI</name>
<keyword evidence="2" id="KW-1133">Transmembrane helix</keyword>
<reference evidence="3 4" key="1">
    <citation type="submission" date="2017-08" db="EMBL/GenBank/DDBJ databases">
        <title>Complete genome sequence of Mucilaginibacter sp. strain BJC16-A31.</title>
        <authorList>
            <consortium name="Henan University of Science and Technology"/>
            <person name="You X."/>
        </authorList>
    </citation>
    <scope>NUCLEOTIDE SEQUENCE [LARGE SCALE GENOMIC DNA]</scope>
    <source>
        <strain evidence="3 4">BJC16-A31</strain>
    </source>
</reference>
<gene>
    <name evidence="3" type="ORF">MuYL_4233</name>
</gene>
<keyword evidence="2" id="KW-0812">Transmembrane</keyword>
<feature type="transmembrane region" description="Helical" evidence="2">
    <location>
        <begin position="446"/>
        <end position="470"/>
    </location>
</feature>
<evidence type="ECO:0000313" key="4">
    <source>
        <dbReference type="Proteomes" id="UP000215002"/>
    </source>
</evidence>
<feature type="transmembrane region" description="Helical" evidence="2">
    <location>
        <begin position="122"/>
        <end position="142"/>
    </location>
</feature>
<organism evidence="3 4">
    <name type="scientific">Mucilaginibacter xinganensis</name>
    <dbReference type="NCBI Taxonomy" id="1234841"/>
    <lineage>
        <taxon>Bacteria</taxon>
        <taxon>Pseudomonadati</taxon>
        <taxon>Bacteroidota</taxon>
        <taxon>Sphingobacteriia</taxon>
        <taxon>Sphingobacteriales</taxon>
        <taxon>Sphingobacteriaceae</taxon>
        <taxon>Mucilaginibacter</taxon>
    </lineage>
</organism>
<evidence type="ECO:0000256" key="1">
    <source>
        <dbReference type="SAM" id="MobiDB-lite"/>
    </source>
</evidence>
<dbReference type="InterPro" id="IPR018580">
    <property type="entry name" value="Uncharacterised_YfhO"/>
</dbReference>
<dbReference type="Proteomes" id="UP000215002">
    <property type="component" value="Chromosome"/>
</dbReference>
<protein>
    <recommendedName>
        <fullName evidence="5">Membrane protein YfhO</fullName>
    </recommendedName>
</protein>
<feature type="transmembrane region" description="Helical" evidence="2">
    <location>
        <begin position="537"/>
        <end position="554"/>
    </location>
</feature>